<protein>
    <submittedName>
        <fullName evidence="1">Uncharacterized protein</fullName>
    </submittedName>
</protein>
<sequence length="234" mass="27035">MKIKRINILKKIRVLVAQQIFFKGYKDVCQFNNQLDYSYILYNEVQSTNNPKYKARVFGLYTVHDVGALGHIHDWEHAVLWMENDKPIYLSISRHDETRYKKIEKAPHLKDQSNVFAVKYISNLGTHSMGFAGADKNHVVNNAHPTPNNEWFGLKASQLVDIRELNKKYTPSAQNLDPKYSSFDDFFAHQKFETAVPRVNDLQWIQCARPKAIVNSGVDFIGSSKKCSIKNIEE</sequence>
<keyword evidence="2" id="KW-1185">Reference proteome</keyword>
<organism evidence="1 2">
    <name type="scientific">Acinetobacter cumulans</name>
    <dbReference type="NCBI Taxonomy" id="2136182"/>
    <lineage>
        <taxon>Bacteria</taxon>
        <taxon>Pseudomonadati</taxon>
        <taxon>Pseudomonadota</taxon>
        <taxon>Gammaproteobacteria</taxon>
        <taxon>Moraxellales</taxon>
        <taxon>Moraxellaceae</taxon>
        <taxon>Acinetobacter</taxon>
    </lineage>
</organism>
<gene>
    <name evidence="1" type="ORF">D9K79_13225</name>
</gene>
<name>A0ABX9U3L6_9GAMM</name>
<dbReference type="Pfam" id="PF05630">
    <property type="entry name" value="NPP1"/>
    <property type="match status" value="1"/>
</dbReference>
<accession>A0ABX9U3L6</accession>
<dbReference type="InterPro" id="IPR008701">
    <property type="entry name" value="NPP1"/>
</dbReference>
<dbReference type="EMBL" id="RCHE01000035">
    <property type="protein sequence ID" value="RLL41223.1"/>
    <property type="molecule type" value="Genomic_DNA"/>
</dbReference>
<reference evidence="1 2" key="1">
    <citation type="submission" date="2018-09" db="EMBL/GenBank/DDBJ databases">
        <title>The draft genome of Acinetobacter sp. strains.</title>
        <authorList>
            <person name="Qin J."/>
            <person name="Feng Y."/>
            <person name="Zong Z."/>
        </authorList>
    </citation>
    <scope>NUCLEOTIDE SEQUENCE [LARGE SCALE GENOMIC DNA]</scope>
    <source>
        <strain evidence="1 2">WCHAc060001</strain>
    </source>
</reference>
<comment type="caution">
    <text evidence="1">The sequence shown here is derived from an EMBL/GenBank/DDBJ whole genome shotgun (WGS) entry which is preliminary data.</text>
</comment>
<proteinExistence type="predicted"/>
<dbReference type="Proteomes" id="UP000273105">
    <property type="component" value="Unassembled WGS sequence"/>
</dbReference>
<evidence type="ECO:0000313" key="2">
    <source>
        <dbReference type="Proteomes" id="UP000273105"/>
    </source>
</evidence>
<evidence type="ECO:0000313" key="1">
    <source>
        <dbReference type="EMBL" id="RLL41223.1"/>
    </source>
</evidence>